<dbReference type="STRING" id="930991.A0A0D0E4P4"/>
<dbReference type="InParanoid" id="A0A0D0E4P4"/>
<dbReference type="Proteomes" id="UP000054538">
    <property type="component" value="Unassembled WGS sequence"/>
</dbReference>
<evidence type="ECO:0000313" key="3">
    <source>
        <dbReference type="Proteomes" id="UP000054538"/>
    </source>
</evidence>
<organism evidence="2 3">
    <name type="scientific">Paxillus rubicundulus Ve08.2h10</name>
    <dbReference type="NCBI Taxonomy" id="930991"/>
    <lineage>
        <taxon>Eukaryota</taxon>
        <taxon>Fungi</taxon>
        <taxon>Dikarya</taxon>
        <taxon>Basidiomycota</taxon>
        <taxon>Agaricomycotina</taxon>
        <taxon>Agaricomycetes</taxon>
        <taxon>Agaricomycetidae</taxon>
        <taxon>Boletales</taxon>
        <taxon>Paxilineae</taxon>
        <taxon>Paxillaceae</taxon>
        <taxon>Paxillus</taxon>
    </lineage>
</organism>
<dbReference type="AlphaFoldDB" id="A0A0D0E4P4"/>
<dbReference type="HOGENOM" id="CLU_1960274_0_0_1"/>
<name>A0A0D0E4P4_9AGAM</name>
<reference evidence="2 3" key="1">
    <citation type="submission" date="2014-04" db="EMBL/GenBank/DDBJ databases">
        <authorList>
            <consortium name="DOE Joint Genome Institute"/>
            <person name="Kuo A."/>
            <person name="Kohler A."/>
            <person name="Jargeat P."/>
            <person name="Nagy L.G."/>
            <person name="Floudas D."/>
            <person name="Copeland A."/>
            <person name="Barry K.W."/>
            <person name="Cichocki N."/>
            <person name="Veneault-Fourrey C."/>
            <person name="LaButti K."/>
            <person name="Lindquist E.A."/>
            <person name="Lipzen A."/>
            <person name="Lundell T."/>
            <person name="Morin E."/>
            <person name="Murat C."/>
            <person name="Sun H."/>
            <person name="Tunlid A."/>
            <person name="Henrissat B."/>
            <person name="Grigoriev I.V."/>
            <person name="Hibbett D.S."/>
            <person name="Martin F."/>
            <person name="Nordberg H.P."/>
            <person name="Cantor M.N."/>
            <person name="Hua S.X."/>
        </authorList>
    </citation>
    <scope>NUCLEOTIDE SEQUENCE [LARGE SCALE GENOMIC DNA]</scope>
    <source>
        <strain evidence="2 3">Ve08.2h10</strain>
    </source>
</reference>
<dbReference type="OrthoDB" id="3260975at2759"/>
<feature type="region of interest" description="Disordered" evidence="1">
    <location>
        <begin position="1"/>
        <end position="34"/>
    </location>
</feature>
<dbReference type="EMBL" id="KN825296">
    <property type="protein sequence ID" value="KIK92275.1"/>
    <property type="molecule type" value="Genomic_DNA"/>
</dbReference>
<evidence type="ECO:0000256" key="1">
    <source>
        <dbReference type="SAM" id="MobiDB-lite"/>
    </source>
</evidence>
<keyword evidence="3" id="KW-1185">Reference proteome</keyword>
<evidence type="ECO:0000313" key="2">
    <source>
        <dbReference type="EMBL" id="KIK92275.1"/>
    </source>
</evidence>
<gene>
    <name evidence="2" type="ORF">PAXRUDRAFT_147677</name>
</gene>
<feature type="non-terminal residue" evidence="2">
    <location>
        <position position="128"/>
    </location>
</feature>
<accession>A0A0D0E4P4</accession>
<reference evidence="3" key="2">
    <citation type="submission" date="2015-01" db="EMBL/GenBank/DDBJ databases">
        <title>Evolutionary Origins and Diversification of the Mycorrhizal Mutualists.</title>
        <authorList>
            <consortium name="DOE Joint Genome Institute"/>
            <consortium name="Mycorrhizal Genomics Consortium"/>
            <person name="Kohler A."/>
            <person name="Kuo A."/>
            <person name="Nagy L.G."/>
            <person name="Floudas D."/>
            <person name="Copeland A."/>
            <person name="Barry K.W."/>
            <person name="Cichocki N."/>
            <person name="Veneault-Fourrey C."/>
            <person name="LaButti K."/>
            <person name="Lindquist E.A."/>
            <person name="Lipzen A."/>
            <person name="Lundell T."/>
            <person name="Morin E."/>
            <person name="Murat C."/>
            <person name="Riley R."/>
            <person name="Ohm R."/>
            <person name="Sun H."/>
            <person name="Tunlid A."/>
            <person name="Henrissat B."/>
            <person name="Grigoriev I.V."/>
            <person name="Hibbett D.S."/>
            <person name="Martin F."/>
        </authorList>
    </citation>
    <scope>NUCLEOTIDE SEQUENCE [LARGE SCALE GENOMIC DNA]</scope>
    <source>
        <strain evidence="3">Ve08.2h10</strain>
    </source>
</reference>
<feature type="region of interest" description="Disordered" evidence="1">
    <location>
        <begin position="88"/>
        <end position="128"/>
    </location>
</feature>
<protein>
    <submittedName>
        <fullName evidence="2">Uncharacterized protein</fullName>
    </submittedName>
</protein>
<proteinExistence type="predicted"/>
<sequence>QTSTMRPPYKGAMQNPNPLLGPSTIANSQRPPGMMVQGNRGIALIQSLLTRAQILEKASALQQCPNMEAGWRMYEIDIENWRNTYGSEAPTLEQPYPIHPGTAADIRAPQQTQSDPMKADGSKSLGEC</sequence>